<organism evidence="1 2">
    <name type="scientific">Halorubrum ezzemoulense</name>
    <name type="common">Halorubrum chaoviator</name>
    <dbReference type="NCBI Taxonomy" id="337243"/>
    <lineage>
        <taxon>Archaea</taxon>
        <taxon>Methanobacteriati</taxon>
        <taxon>Methanobacteriota</taxon>
        <taxon>Stenosarchaea group</taxon>
        <taxon>Halobacteria</taxon>
        <taxon>Halobacteriales</taxon>
        <taxon>Haloferacaceae</taxon>
        <taxon>Halorubrum</taxon>
    </lineage>
</organism>
<keyword evidence="2" id="KW-1185">Reference proteome</keyword>
<evidence type="ECO:0000313" key="2">
    <source>
        <dbReference type="Proteomes" id="UP001210528"/>
    </source>
</evidence>
<evidence type="ECO:0000313" key="1">
    <source>
        <dbReference type="EMBL" id="MDB2291772.1"/>
    </source>
</evidence>
<name>A0ABT4Z101_HALEZ</name>
<dbReference type="EMBL" id="JAQLUK010000003">
    <property type="protein sequence ID" value="MDB2291772.1"/>
    <property type="molecule type" value="Genomic_DNA"/>
</dbReference>
<dbReference type="RefSeq" id="WP_271942492.1">
    <property type="nucleotide sequence ID" value="NZ_JAQLTY010000002.1"/>
</dbReference>
<sequence>MERRKFLIGMGSLAAGGAAALGTGATDSIRTNRDVAVDVTGDANAYLQLDANDTDSDFVNVDSTTGTISFAFDGAGTNAGGVNNNGVTAARPAFTMRNQGNQRLYTEIWNPLRNGDIQSEQQNTRGTASVTVPAGFDFQFVAVPEGKANNFRGSGPGEAALIDRGDGPEVPDNFNPGSGSFGDLGANAYITGNTGDEAGFSGSATVLEDRVGHIPLDPGEAVDVIVRVIADGVDISSTNLPSEGPVYLEAFSEQSSTTFDQLDFSSTSLGIGEYSSP</sequence>
<accession>A0ABT4Z101</accession>
<evidence type="ECO:0008006" key="3">
    <source>
        <dbReference type="Google" id="ProtNLM"/>
    </source>
</evidence>
<reference evidence="1 2" key="1">
    <citation type="submission" date="2023-01" db="EMBL/GenBank/DDBJ databases">
        <title>Halorubrum ezzemoulense from Santa Pola, Spain.</title>
        <authorList>
            <person name="Feng Y."/>
            <person name="Louyakis A.S."/>
            <person name="Gogarten J.P."/>
        </authorList>
    </citation>
    <scope>NUCLEOTIDE SEQUENCE [LARGE SCALE GENOMIC DNA]</scope>
    <source>
        <strain evidence="1 2">AMM015</strain>
    </source>
</reference>
<dbReference type="Proteomes" id="UP001210528">
    <property type="component" value="Unassembled WGS sequence"/>
</dbReference>
<proteinExistence type="predicted"/>
<comment type="caution">
    <text evidence="1">The sequence shown here is derived from an EMBL/GenBank/DDBJ whole genome shotgun (WGS) entry which is preliminary data.</text>
</comment>
<gene>
    <name evidence="1" type="ORF">PM085_05650</name>
</gene>
<protein>
    <recommendedName>
        <fullName evidence="3">DUF1102 domain-containing protein</fullName>
    </recommendedName>
</protein>